<dbReference type="PANTHER" id="PTHR11695:SF294">
    <property type="entry name" value="RETICULON-4-INTERACTING PROTEIN 1, MITOCHONDRIAL"/>
    <property type="match status" value="1"/>
</dbReference>
<dbReference type="PANTHER" id="PTHR11695">
    <property type="entry name" value="ALCOHOL DEHYDROGENASE RELATED"/>
    <property type="match status" value="1"/>
</dbReference>
<name>A0AA38SF15_9PEZI</name>
<dbReference type="GO" id="GO:0005739">
    <property type="term" value="C:mitochondrion"/>
    <property type="evidence" value="ECO:0007669"/>
    <property type="project" value="TreeGrafter"/>
</dbReference>
<dbReference type="SUPFAM" id="SSF50129">
    <property type="entry name" value="GroES-like"/>
    <property type="match status" value="1"/>
</dbReference>
<evidence type="ECO:0000256" key="1">
    <source>
        <dbReference type="ARBA" id="ARBA00023002"/>
    </source>
</evidence>
<dbReference type="EMBL" id="JANBVO010000001">
    <property type="protein sequence ID" value="KAJ9157287.1"/>
    <property type="molecule type" value="Genomic_DNA"/>
</dbReference>
<dbReference type="GO" id="GO:0016491">
    <property type="term" value="F:oxidoreductase activity"/>
    <property type="evidence" value="ECO:0007669"/>
    <property type="project" value="UniProtKB-KW"/>
</dbReference>
<dbReference type="SUPFAM" id="SSF51735">
    <property type="entry name" value="NAD(P)-binding Rossmann-fold domains"/>
    <property type="match status" value="1"/>
</dbReference>
<dbReference type="Pfam" id="PF13602">
    <property type="entry name" value="ADH_zinc_N_2"/>
    <property type="match status" value="1"/>
</dbReference>
<dbReference type="Gene3D" id="3.40.50.720">
    <property type="entry name" value="NAD(P)-binding Rossmann-like Domain"/>
    <property type="match status" value="1"/>
</dbReference>
<feature type="domain" description="Enoyl reductase (ER)" evidence="2">
    <location>
        <begin position="18"/>
        <end position="336"/>
    </location>
</feature>
<organism evidence="3 4">
    <name type="scientific">Pleurostoma richardsiae</name>
    <dbReference type="NCBI Taxonomy" id="41990"/>
    <lineage>
        <taxon>Eukaryota</taxon>
        <taxon>Fungi</taxon>
        <taxon>Dikarya</taxon>
        <taxon>Ascomycota</taxon>
        <taxon>Pezizomycotina</taxon>
        <taxon>Sordariomycetes</taxon>
        <taxon>Sordariomycetidae</taxon>
        <taxon>Calosphaeriales</taxon>
        <taxon>Pleurostomataceae</taxon>
        <taxon>Pleurostoma</taxon>
    </lineage>
</organism>
<dbReference type="GO" id="GO:0008270">
    <property type="term" value="F:zinc ion binding"/>
    <property type="evidence" value="ECO:0007669"/>
    <property type="project" value="InterPro"/>
</dbReference>
<dbReference type="InterPro" id="IPR036291">
    <property type="entry name" value="NAD(P)-bd_dom_sf"/>
</dbReference>
<dbReference type="InterPro" id="IPR013154">
    <property type="entry name" value="ADH-like_N"/>
</dbReference>
<proteinExistence type="predicted"/>
<dbReference type="InterPro" id="IPR011032">
    <property type="entry name" value="GroES-like_sf"/>
</dbReference>
<comment type="caution">
    <text evidence="3">The sequence shown here is derived from an EMBL/GenBank/DDBJ whole genome shotgun (WGS) entry which is preliminary data.</text>
</comment>
<dbReference type="InterPro" id="IPR002364">
    <property type="entry name" value="Quin_OxRdtase/zeta-crystal_CS"/>
</dbReference>
<gene>
    <name evidence="3" type="ORF">NKR23_g407</name>
</gene>
<dbReference type="Gene3D" id="3.90.180.10">
    <property type="entry name" value="Medium-chain alcohol dehydrogenases, catalytic domain"/>
    <property type="match status" value="1"/>
</dbReference>
<dbReference type="CDD" id="cd08267">
    <property type="entry name" value="MDR1"/>
    <property type="match status" value="1"/>
</dbReference>
<reference evidence="3" key="1">
    <citation type="submission" date="2022-07" db="EMBL/GenBank/DDBJ databases">
        <title>Fungi with potential for degradation of polypropylene.</title>
        <authorList>
            <person name="Gostincar C."/>
        </authorList>
    </citation>
    <scope>NUCLEOTIDE SEQUENCE</scope>
    <source>
        <strain evidence="3">EXF-13308</strain>
    </source>
</reference>
<evidence type="ECO:0000313" key="4">
    <source>
        <dbReference type="Proteomes" id="UP001174694"/>
    </source>
</evidence>
<dbReference type="SMART" id="SM00829">
    <property type="entry name" value="PKS_ER"/>
    <property type="match status" value="1"/>
</dbReference>
<dbReference type="InterPro" id="IPR050700">
    <property type="entry name" value="YIM1/Zinc_Alcohol_DH_Fams"/>
</dbReference>
<dbReference type="InterPro" id="IPR020843">
    <property type="entry name" value="ER"/>
</dbReference>
<keyword evidence="4" id="KW-1185">Reference proteome</keyword>
<dbReference type="PROSITE" id="PS01162">
    <property type="entry name" value="QOR_ZETA_CRYSTAL"/>
    <property type="match status" value="1"/>
</dbReference>
<evidence type="ECO:0000259" key="2">
    <source>
        <dbReference type="SMART" id="SM00829"/>
    </source>
</evidence>
<dbReference type="Proteomes" id="UP001174694">
    <property type="component" value="Unassembled WGS sequence"/>
</dbReference>
<dbReference type="Pfam" id="PF08240">
    <property type="entry name" value="ADH_N"/>
    <property type="match status" value="1"/>
</dbReference>
<accession>A0AA38SF15</accession>
<keyword evidence="1" id="KW-0560">Oxidoreductase</keyword>
<protein>
    <submittedName>
        <fullName evidence="3">Zinc alcohol dehydrogenase</fullName>
    </submittedName>
</protein>
<evidence type="ECO:0000313" key="3">
    <source>
        <dbReference type="EMBL" id="KAJ9157287.1"/>
    </source>
</evidence>
<sequence length="339" mass="36062">MASVPRSMRAWIVMQSGEPRDVLELKTDWPTPGPPKAGEILIRVSHAVLNPLDLAVMRMPTFFKKNAVPAVDFAGEIVQVGPPTSSTTQDIRVGMTVCGTVPTVQILRGFGTLAEFIVLPANAVAEKPLGLEDGAAGGLMGVAGQTTAILVRAGNFAKGDRVLVNGASGGVGCFVVQMLRAKGVHVTAICSGKNEGMVRRLGAEEVIDYTVFDSLYDGLSTRFGKAPFDAIIDCIGDEALYKQCPSYLQPNGKFLTIAGGLMRAFKAKLPVLLGGMPRNYTHVMNSPSGAGAREAAGWWANGWIKEVPIDSTFDMDDAVQAFTRLASKRAKGKIVVKVR</sequence>
<dbReference type="AlphaFoldDB" id="A0AA38SF15"/>